<protein>
    <recommendedName>
        <fullName evidence="3">Chemotaxis protein</fullName>
    </recommendedName>
</protein>
<dbReference type="EMBL" id="CABVIF010000001">
    <property type="protein sequence ID" value="VVO59167.1"/>
    <property type="molecule type" value="Genomic_DNA"/>
</dbReference>
<reference evidence="1 2" key="1">
    <citation type="submission" date="2019-09" db="EMBL/GenBank/DDBJ databases">
        <authorList>
            <person name="Chandra G."/>
            <person name="Truman W A."/>
        </authorList>
    </citation>
    <scope>NUCLEOTIDE SEQUENCE [LARGE SCALE GENOMIC DNA]</scope>
    <source>
        <strain evidence="1">PS854</strain>
    </source>
</reference>
<dbReference type="Proteomes" id="UP000327111">
    <property type="component" value="Unassembled WGS sequence"/>
</dbReference>
<evidence type="ECO:0000313" key="1">
    <source>
        <dbReference type="EMBL" id="VVO59167.1"/>
    </source>
</evidence>
<name>A0A5E7H9G1_PSEFL</name>
<gene>
    <name evidence="1" type="ORF">PS854_00704</name>
</gene>
<accession>A0A5E7H9G1</accession>
<proteinExistence type="predicted"/>
<organism evidence="1 2">
    <name type="scientific">Pseudomonas fluorescens</name>
    <dbReference type="NCBI Taxonomy" id="294"/>
    <lineage>
        <taxon>Bacteria</taxon>
        <taxon>Pseudomonadati</taxon>
        <taxon>Pseudomonadota</taxon>
        <taxon>Gammaproteobacteria</taxon>
        <taxon>Pseudomonadales</taxon>
        <taxon>Pseudomonadaceae</taxon>
        <taxon>Pseudomonas</taxon>
    </lineage>
</organism>
<evidence type="ECO:0000313" key="2">
    <source>
        <dbReference type="Proteomes" id="UP000327111"/>
    </source>
</evidence>
<sequence>MKLMIRDYLASLKERDELDAVLPDLLSELGFNVYSRPQRGTSQLGVDIAAIGKDDDGEKKLFLFSVKQGDLTRQDWDGNPQALRSSLDEILDAYIPHRIPNRYKDLRIVICLAFGGDVNEQVREKLTGFIDRNTSAKIAFDEWNGDKIAGMILRGILREEILPKPLRSSFQKAVAMVDESDVSYEHFSRLAKNLSKAGVVSGKARVRSARQLNICLWILFVWARSAGNIESPYRASELALLTTWELLRPTLGSNGRELKALSIVVRQLIELHLTISMEFIEQRVLPYTQIPHGISMVTGSRSSLDVNLALFEVLARIGLAGLWLHWLGERSDEANKDYKDQISRRVVQLTQMGLELIRNNPILFLPITDRQGTSIALFLQLWLVSGLDSTGVTSWLQEMAKRLTFTIYTRGRYTTSLSDYRDLAEHPRDRSDDYFKEATAGSTVVPLIAVWLHTLGATEAVEALSRLARNELKHCTLQLWLPDASSEEKLYTGDNSHGRALCGLPLDKGGQKLLATIAEACNMNADLQNLSPVKSGFWPVIMVACHHYDLPIPPGFWINSLMEPESKPEWEADQI</sequence>
<dbReference type="RefSeq" id="WP_150732263.1">
    <property type="nucleotide sequence ID" value="NZ_CABVIF010000001.1"/>
</dbReference>
<evidence type="ECO:0008006" key="3">
    <source>
        <dbReference type="Google" id="ProtNLM"/>
    </source>
</evidence>
<dbReference type="AlphaFoldDB" id="A0A5E7H9G1"/>